<dbReference type="InterPro" id="IPR001647">
    <property type="entry name" value="HTH_TetR"/>
</dbReference>
<dbReference type="GO" id="GO:0003677">
    <property type="term" value="F:DNA binding"/>
    <property type="evidence" value="ECO:0007669"/>
    <property type="project" value="UniProtKB-UniRule"/>
</dbReference>
<protein>
    <submittedName>
        <fullName evidence="4">TetR/AcrR family transcriptional regulator</fullName>
    </submittedName>
</protein>
<evidence type="ECO:0000259" key="3">
    <source>
        <dbReference type="PROSITE" id="PS50977"/>
    </source>
</evidence>
<evidence type="ECO:0000313" key="5">
    <source>
        <dbReference type="Proteomes" id="UP000535543"/>
    </source>
</evidence>
<dbReference type="InterPro" id="IPR009057">
    <property type="entry name" value="Homeodomain-like_sf"/>
</dbReference>
<gene>
    <name evidence="4" type="ORF">FGL95_12180</name>
</gene>
<dbReference type="InterPro" id="IPR050624">
    <property type="entry name" value="HTH-type_Tx_Regulator"/>
</dbReference>
<dbReference type="Gene3D" id="1.10.357.10">
    <property type="entry name" value="Tetracycline Repressor, domain 2"/>
    <property type="match status" value="1"/>
</dbReference>
<proteinExistence type="predicted"/>
<dbReference type="EMBL" id="VCQU01000003">
    <property type="protein sequence ID" value="NMN95792.1"/>
    <property type="molecule type" value="Genomic_DNA"/>
</dbReference>
<keyword evidence="1 2" id="KW-0238">DNA-binding</keyword>
<keyword evidence="5" id="KW-1185">Reference proteome</keyword>
<dbReference type="Proteomes" id="UP000535543">
    <property type="component" value="Unassembled WGS sequence"/>
</dbReference>
<accession>A0A848KGF6</accession>
<reference evidence="4 5" key="1">
    <citation type="submission" date="2019-05" db="EMBL/GenBank/DDBJ databases">
        <authorList>
            <person name="Lee S.D."/>
        </authorList>
    </citation>
    <scope>NUCLEOTIDE SEQUENCE [LARGE SCALE GENOMIC DNA]</scope>
    <source>
        <strain evidence="4 5">YC2-7</strain>
    </source>
</reference>
<dbReference type="PANTHER" id="PTHR43479:SF11">
    <property type="entry name" value="ACREF_ENVCD OPERON REPRESSOR-RELATED"/>
    <property type="match status" value="1"/>
</dbReference>
<dbReference type="SUPFAM" id="SSF46689">
    <property type="entry name" value="Homeodomain-like"/>
    <property type="match status" value="1"/>
</dbReference>
<dbReference type="PANTHER" id="PTHR43479">
    <property type="entry name" value="ACREF/ENVCD OPERON REPRESSOR-RELATED"/>
    <property type="match status" value="1"/>
</dbReference>
<comment type="caution">
    <text evidence="4">The sequence shown here is derived from an EMBL/GenBank/DDBJ whole genome shotgun (WGS) entry which is preliminary data.</text>
</comment>
<evidence type="ECO:0000256" key="1">
    <source>
        <dbReference type="ARBA" id="ARBA00023125"/>
    </source>
</evidence>
<feature type="DNA-binding region" description="H-T-H motif" evidence="2">
    <location>
        <begin position="43"/>
        <end position="62"/>
    </location>
</feature>
<dbReference type="AlphaFoldDB" id="A0A848KGF6"/>
<evidence type="ECO:0000256" key="2">
    <source>
        <dbReference type="PROSITE-ProRule" id="PRU00335"/>
    </source>
</evidence>
<feature type="domain" description="HTH tetR-type" evidence="3">
    <location>
        <begin position="20"/>
        <end position="80"/>
    </location>
</feature>
<organism evidence="4 5">
    <name type="scientific">Antrihabitans stalactiti</name>
    <dbReference type="NCBI Taxonomy" id="2584121"/>
    <lineage>
        <taxon>Bacteria</taxon>
        <taxon>Bacillati</taxon>
        <taxon>Actinomycetota</taxon>
        <taxon>Actinomycetes</taxon>
        <taxon>Mycobacteriales</taxon>
        <taxon>Nocardiaceae</taxon>
        <taxon>Antrihabitans</taxon>
    </lineage>
</organism>
<name>A0A848KGF6_9NOCA</name>
<sequence length="218" mass="23791">MYRVSPARVYGGMTATERGRQRRAQLIDAAVLLMGTRGAAETTVTAVCKEAGLTSRYFYEQFRDRDELLRGVADHVFTTLESTLVGAIVPGVADVGLVARAPIEALIHLVDEDRVLARIVFVESGAEPILRSLRNDTLSRMTDLILDKARLFFPIEDSAVPVIHLAATMMVGGMSDALRRWLDNEIELSVDQMTEHTSGLFASAAAYVLTADAGRHAS</sequence>
<evidence type="ECO:0000313" key="4">
    <source>
        <dbReference type="EMBL" id="NMN95792.1"/>
    </source>
</evidence>
<reference evidence="4 5" key="2">
    <citation type="submission" date="2020-06" db="EMBL/GenBank/DDBJ databases">
        <title>Antribacter stalactiti gen. nov., sp. nov., a new member of the family Nacardiaceae isolated from a cave.</title>
        <authorList>
            <person name="Kim I.S."/>
        </authorList>
    </citation>
    <scope>NUCLEOTIDE SEQUENCE [LARGE SCALE GENOMIC DNA]</scope>
    <source>
        <strain evidence="4 5">YC2-7</strain>
    </source>
</reference>
<dbReference type="Pfam" id="PF00440">
    <property type="entry name" value="TetR_N"/>
    <property type="match status" value="1"/>
</dbReference>
<dbReference type="PROSITE" id="PS50977">
    <property type="entry name" value="HTH_TETR_2"/>
    <property type="match status" value="1"/>
</dbReference>